<dbReference type="Proteomes" id="UP000800200">
    <property type="component" value="Unassembled WGS sequence"/>
</dbReference>
<sequence>MSTSRSPSCPSLPPELWIRILSHHHDLTHLWTTCRLISSTFCAYVEQVFAEYHIRSTRIDFQLEKFNLGGKSRRPEIPTTFHRFESSEGKRLVYFRDKRGKREVGKEFGFEKVMERWEDRVRGSKPETPHYTVMIGGVVNDTALPGLAIHAEEREVSFDWRGMFRAFFREQERMRVLKIRWHRDCTKRLEENRKKIAAGEKIAIDDLPKAWPAAEQEFRKMIRRARLKECYKDNKEMVWALASLKYYETTAGKLLTDISGAGVGEPYFNSIHLLQGLYLDEWSSLHRIDTKVEHLAQENGRNM</sequence>
<evidence type="ECO:0000313" key="2">
    <source>
        <dbReference type="Proteomes" id="UP000800200"/>
    </source>
</evidence>
<organism evidence="1 2">
    <name type="scientific">Zopfia rhizophila CBS 207.26</name>
    <dbReference type="NCBI Taxonomy" id="1314779"/>
    <lineage>
        <taxon>Eukaryota</taxon>
        <taxon>Fungi</taxon>
        <taxon>Dikarya</taxon>
        <taxon>Ascomycota</taxon>
        <taxon>Pezizomycotina</taxon>
        <taxon>Dothideomycetes</taxon>
        <taxon>Dothideomycetes incertae sedis</taxon>
        <taxon>Zopfiaceae</taxon>
        <taxon>Zopfia</taxon>
    </lineage>
</organism>
<evidence type="ECO:0000313" key="1">
    <source>
        <dbReference type="EMBL" id="KAF2193217.1"/>
    </source>
</evidence>
<name>A0A6A6EM13_9PEZI</name>
<reference evidence="1" key="1">
    <citation type="journal article" date="2020" name="Stud. Mycol.">
        <title>101 Dothideomycetes genomes: a test case for predicting lifestyles and emergence of pathogens.</title>
        <authorList>
            <person name="Haridas S."/>
            <person name="Albert R."/>
            <person name="Binder M."/>
            <person name="Bloem J."/>
            <person name="Labutti K."/>
            <person name="Salamov A."/>
            <person name="Andreopoulos B."/>
            <person name="Baker S."/>
            <person name="Barry K."/>
            <person name="Bills G."/>
            <person name="Bluhm B."/>
            <person name="Cannon C."/>
            <person name="Castanera R."/>
            <person name="Culley D."/>
            <person name="Daum C."/>
            <person name="Ezra D."/>
            <person name="Gonzalez J."/>
            <person name="Henrissat B."/>
            <person name="Kuo A."/>
            <person name="Liang C."/>
            <person name="Lipzen A."/>
            <person name="Lutzoni F."/>
            <person name="Magnuson J."/>
            <person name="Mondo S."/>
            <person name="Nolan M."/>
            <person name="Ohm R."/>
            <person name="Pangilinan J."/>
            <person name="Park H.-J."/>
            <person name="Ramirez L."/>
            <person name="Alfaro M."/>
            <person name="Sun H."/>
            <person name="Tritt A."/>
            <person name="Yoshinaga Y."/>
            <person name="Zwiers L.-H."/>
            <person name="Turgeon B."/>
            <person name="Goodwin S."/>
            <person name="Spatafora J."/>
            <person name="Crous P."/>
            <person name="Grigoriev I."/>
        </authorList>
    </citation>
    <scope>NUCLEOTIDE SEQUENCE</scope>
    <source>
        <strain evidence="1">CBS 207.26</strain>
    </source>
</reference>
<gene>
    <name evidence="1" type="ORF">K469DRAFT_715253</name>
</gene>
<proteinExistence type="predicted"/>
<evidence type="ECO:0008006" key="3">
    <source>
        <dbReference type="Google" id="ProtNLM"/>
    </source>
</evidence>
<protein>
    <recommendedName>
        <fullName evidence="3">F-box domain-containing protein</fullName>
    </recommendedName>
</protein>
<dbReference type="EMBL" id="ML994614">
    <property type="protein sequence ID" value="KAF2193217.1"/>
    <property type="molecule type" value="Genomic_DNA"/>
</dbReference>
<keyword evidence="2" id="KW-1185">Reference proteome</keyword>
<dbReference type="AlphaFoldDB" id="A0A6A6EM13"/>
<dbReference type="OrthoDB" id="2997776at2759"/>
<accession>A0A6A6EM13</accession>